<gene>
    <name evidence="2" type="ORF">SERN_0093</name>
</gene>
<dbReference type="NCBIfam" id="TIGR00199">
    <property type="entry name" value="PncC_domain"/>
    <property type="match status" value="1"/>
</dbReference>
<organism evidence="2 3">
    <name type="scientific">Serinibacter arcticus</name>
    <dbReference type="NCBI Taxonomy" id="1655435"/>
    <lineage>
        <taxon>Bacteria</taxon>
        <taxon>Bacillati</taxon>
        <taxon>Actinomycetota</taxon>
        <taxon>Actinomycetes</taxon>
        <taxon>Micrococcales</taxon>
        <taxon>Beutenbergiaceae</taxon>
        <taxon>Serinibacter</taxon>
    </lineage>
</organism>
<dbReference type="AlphaFoldDB" id="A0A4Z1E8Y3"/>
<protein>
    <submittedName>
        <fullName evidence="2">C-terminal domain of CinA type S</fullName>
    </submittedName>
</protein>
<name>A0A4Z1E8Y3_9MICO</name>
<proteinExistence type="predicted"/>
<dbReference type="RefSeq" id="WP_135848190.1">
    <property type="nucleotide sequence ID" value="NZ_RHPJ01000001.1"/>
</dbReference>
<dbReference type="Gene3D" id="3.90.950.20">
    <property type="entry name" value="CinA-like"/>
    <property type="match status" value="1"/>
</dbReference>
<accession>A0A4Z1E8Y3</accession>
<evidence type="ECO:0000313" key="2">
    <source>
        <dbReference type="EMBL" id="TGO05901.1"/>
    </source>
</evidence>
<evidence type="ECO:0000313" key="3">
    <source>
        <dbReference type="Proteomes" id="UP000297318"/>
    </source>
</evidence>
<dbReference type="OrthoDB" id="1253990at2"/>
<dbReference type="EMBL" id="RHPJ01000001">
    <property type="protein sequence ID" value="TGO05901.1"/>
    <property type="molecule type" value="Genomic_DNA"/>
</dbReference>
<keyword evidence="3" id="KW-1185">Reference proteome</keyword>
<evidence type="ECO:0000259" key="1">
    <source>
        <dbReference type="Pfam" id="PF02464"/>
    </source>
</evidence>
<dbReference type="InterPro" id="IPR008136">
    <property type="entry name" value="CinA_C"/>
</dbReference>
<comment type="caution">
    <text evidence="2">The sequence shown here is derived from an EMBL/GenBank/DDBJ whole genome shotgun (WGS) entry which is preliminary data.</text>
</comment>
<feature type="domain" description="CinA C-terminal" evidence="1">
    <location>
        <begin position="3"/>
        <end position="147"/>
    </location>
</feature>
<dbReference type="Proteomes" id="UP000297318">
    <property type="component" value="Unassembled WGS sequence"/>
</dbReference>
<dbReference type="InterPro" id="IPR036653">
    <property type="entry name" value="CinA-like_C"/>
</dbReference>
<dbReference type="SUPFAM" id="SSF142433">
    <property type="entry name" value="CinA-like"/>
    <property type="match status" value="1"/>
</dbReference>
<sequence length="168" mass="16141">MTTAERLVAALRASGRRLAVAESLTGGAVSAAVVAVPGASAVLRGSVTAYDAEVKSEVLGVAPEVIAGHGVVSAPVAIAMARGAARLLRADVAVATTGVAGPGPSDGVAAGRVVVAAVRGDVVAVRSVLLGGGRALVRAAAVELALGVALGVVDEVVPVVADGNTARL</sequence>
<reference evidence="2 3" key="1">
    <citation type="submission" date="2018-11" db="EMBL/GenBank/DDBJ databases">
        <title>Complete genome sequencing of the Actinobacteria Serinibacter sp. K3-2.</title>
        <authorList>
            <person name="Rakitin A.L."/>
            <person name="Beletsky A.V."/>
            <person name="Mardanov A.V."/>
            <person name="Ravin N.V."/>
            <person name="Gromova A.S."/>
            <person name="Filippova S.N."/>
            <person name="Gal'Chenko V.F."/>
        </authorList>
    </citation>
    <scope>NUCLEOTIDE SEQUENCE [LARGE SCALE GENOMIC DNA]</scope>
    <source>
        <strain evidence="2 3">K3-2</strain>
    </source>
</reference>
<dbReference type="Pfam" id="PF02464">
    <property type="entry name" value="CinA"/>
    <property type="match status" value="1"/>
</dbReference>